<comment type="caution">
    <text evidence="7">The sequence shown here is derived from an EMBL/GenBank/DDBJ whole genome shotgun (WGS) entry which is preliminary data.</text>
</comment>
<comment type="cofactor">
    <cofactor evidence="1">
        <name>Mg(2+)</name>
        <dbReference type="ChEBI" id="CHEBI:18420"/>
    </cofactor>
</comment>
<sequence>MNVINSMKGYMINVFEMAAPSSGAGDVVVIQHDGDSMQGTPFAVHFGKIEMGKSNAFHVSLLVNGVTVDHVPMEVQENGQVYFVNDVEALDLEMQLDDSLVHEGLKVLSHENTKCPPSIEKASNLEHRNTSIYFDAIDGTQQSFLNSDFFSIGYNSEEDAIACGGQIPQLSLCRHLLRPLSDANDIIFAQHLVSREHFRANPIEILTHPHLMVSVNGLYHPYDLFVQAYLVTKLCFPMNSPSPRPRRQSDPCPTPATPRRIQRADSDPTDERSCWFQWFNSETSSTDGTASINNSCEKRHLPIASELNAMGLVYGENKLEFVIQPNSKQPPVRLSSVLYLWHASSKLVIVDIDSALNAPVTSSKSFLGFNPTASIPGANTYFKNIADNGYHIIYTTSQADVEAPIPRGPMFRLRSEPLSSLLTSLRALFPSDVNPFYAAFGQPTNMLTFSSNGVPSGKIFAISGGQLYGARRATQSYTELLDVMHAMFPPIYSLAVCKHQTMMQQQTALPSPNTKILATRRTTRTLSEDAFNDINYWRIPPSSI</sequence>
<protein>
    <recommendedName>
        <fullName evidence="3">phosphatidate phosphatase</fullName>
        <ecNumber evidence="3">3.1.3.4</ecNumber>
    </recommendedName>
</protein>
<dbReference type="Pfam" id="PF08235">
    <property type="entry name" value="LNS2"/>
    <property type="match status" value="2"/>
</dbReference>
<evidence type="ECO:0000313" key="8">
    <source>
        <dbReference type="Proteomes" id="UP000243217"/>
    </source>
</evidence>
<dbReference type="Pfam" id="PF16876">
    <property type="entry name" value="Lipin_mid"/>
    <property type="match status" value="1"/>
</dbReference>
<dbReference type="SMART" id="SM00775">
    <property type="entry name" value="LNS2"/>
    <property type="match status" value="1"/>
</dbReference>
<comment type="similarity">
    <text evidence="2">Belongs to the lipin family.</text>
</comment>
<dbReference type="PANTHER" id="PTHR12181:SF12">
    <property type="entry name" value="PHOSPHATIDATE PHOSPHATASE"/>
    <property type="match status" value="1"/>
</dbReference>
<evidence type="ECO:0000256" key="1">
    <source>
        <dbReference type="ARBA" id="ARBA00001946"/>
    </source>
</evidence>
<dbReference type="InterPro" id="IPR031315">
    <property type="entry name" value="LNS2/PITP"/>
</dbReference>
<proteinExistence type="inferred from homology"/>
<dbReference type="InterPro" id="IPR031703">
    <property type="entry name" value="Lipin_mid"/>
</dbReference>
<dbReference type="Proteomes" id="UP000243217">
    <property type="component" value="Unassembled WGS sequence"/>
</dbReference>
<accession>A0A1V9ZWU1</accession>
<gene>
    <name evidence="7" type="ORF">THRCLA_05186</name>
</gene>
<organism evidence="7 8">
    <name type="scientific">Thraustotheca clavata</name>
    <dbReference type="NCBI Taxonomy" id="74557"/>
    <lineage>
        <taxon>Eukaryota</taxon>
        <taxon>Sar</taxon>
        <taxon>Stramenopiles</taxon>
        <taxon>Oomycota</taxon>
        <taxon>Saprolegniomycetes</taxon>
        <taxon>Saprolegniales</taxon>
        <taxon>Achlyaceae</taxon>
        <taxon>Thraustotheca</taxon>
    </lineage>
</organism>
<evidence type="ECO:0000259" key="6">
    <source>
        <dbReference type="SMART" id="SM00775"/>
    </source>
</evidence>
<dbReference type="InterPro" id="IPR007651">
    <property type="entry name" value="Lipin_N"/>
</dbReference>
<keyword evidence="4" id="KW-0378">Hydrolase</keyword>
<dbReference type="AlphaFoldDB" id="A0A1V9ZWU1"/>
<evidence type="ECO:0000256" key="5">
    <source>
        <dbReference type="SAM" id="MobiDB-lite"/>
    </source>
</evidence>
<evidence type="ECO:0000256" key="3">
    <source>
        <dbReference type="ARBA" id="ARBA00012638"/>
    </source>
</evidence>
<dbReference type="PANTHER" id="PTHR12181">
    <property type="entry name" value="LIPIN"/>
    <property type="match status" value="1"/>
</dbReference>
<dbReference type="Pfam" id="PF04571">
    <property type="entry name" value="Lipin_N"/>
    <property type="match status" value="1"/>
</dbReference>
<dbReference type="GO" id="GO:0008195">
    <property type="term" value="F:phosphatidate phosphatase activity"/>
    <property type="evidence" value="ECO:0007669"/>
    <property type="project" value="UniProtKB-EC"/>
</dbReference>
<reference evidence="7 8" key="1">
    <citation type="journal article" date="2014" name="Genome Biol. Evol.">
        <title>The secreted proteins of Achlya hypogyna and Thraustotheca clavata identify the ancestral oomycete secretome and reveal gene acquisitions by horizontal gene transfer.</title>
        <authorList>
            <person name="Misner I."/>
            <person name="Blouin N."/>
            <person name="Leonard G."/>
            <person name="Richards T.A."/>
            <person name="Lane C.E."/>
        </authorList>
    </citation>
    <scope>NUCLEOTIDE SEQUENCE [LARGE SCALE GENOMIC DNA]</scope>
    <source>
        <strain evidence="7 8">ATCC 34112</strain>
    </source>
</reference>
<dbReference type="STRING" id="74557.A0A1V9ZWU1"/>
<dbReference type="EMBL" id="JNBS01001129">
    <property type="protein sequence ID" value="OQS02439.1"/>
    <property type="molecule type" value="Genomic_DNA"/>
</dbReference>
<dbReference type="OrthoDB" id="4567at2759"/>
<keyword evidence="8" id="KW-1185">Reference proteome</keyword>
<evidence type="ECO:0000256" key="4">
    <source>
        <dbReference type="ARBA" id="ARBA00022801"/>
    </source>
</evidence>
<dbReference type="InterPro" id="IPR026058">
    <property type="entry name" value="LIPIN"/>
</dbReference>
<name>A0A1V9ZWU1_9STRA</name>
<evidence type="ECO:0000313" key="7">
    <source>
        <dbReference type="EMBL" id="OQS02439.1"/>
    </source>
</evidence>
<feature type="domain" description="LNS2/PITP" evidence="6">
    <location>
        <begin position="347"/>
        <end position="470"/>
    </location>
</feature>
<feature type="region of interest" description="Disordered" evidence="5">
    <location>
        <begin position="240"/>
        <end position="269"/>
    </location>
</feature>
<dbReference type="InterPro" id="IPR013209">
    <property type="entry name" value="LNS2"/>
</dbReference>
<dbReference type="EC" id="3.1.3.4" evidence="3"/>
<evidence type="ECO:0000256" key="2">
    <source>
        <dbReference type="ARBA" id="ARBA00005476"/>
    </source>
</evidence>